<accession>X1KEU0</accession>
<evidence type="ECO:0008006" key="2">
    <source>
        <dbReference type="Google" id="ProtNLM"/>
    </source>
</evidence>
<sequence length="46" mass="4883">IHVTCRKLLEGGIRLLAPACGVITTTPLSHLRAMRDAAASEVESHS</sequence>
<gene>
    <name evidence="1" type="ORF">S03H2_57342</name>
</gene>
<dbReference type="AlphaFoldDB" id="X1KEU0"/>
<evidence type="ECO:0000313" key="1">
    <source>
        <dbReference type="EMBL" id="GAH80578.1"/>
    </source>
</evidence>
<protein>
    <recommendedName>
        <fullName evidence="2">Uroporphyrinogen decarboxylase (URO-D) domain-containing protein</fullName>
    </recommendedName>
</protein>
<dbReference type="EMBL" id="BARU01036754">
    <property type="protein sequence ID" value="GAH80578.1"/>
    <property type="molecule type" value="Genomic_DNA"/>
</dbReference>
<proteinExistence type="predicted"/>
<organism evidence="1">
    <name type="scientific">marine sediment metagenome</name>
    <dbReference type="NCBI Taxonomy" id="412755"/>
    <lineage>
        <taxon>unclassified sequences</taxon>
        <taxon>metagenomes</taxon>
        <taxon>ecological metagenomes</taxon>
    </lineage>
</organism>
<name>X1KEU0_9ZZZZ</name>
<reference evidence="1" key="1">
    <citation type="journal article" date="2014" name="Front. Microbiol.">
        <title>High frequency of phylogenetically diverse reductive dehalogenase-homologous genes in deep subseafloor sedimentary metagenomes.</title>
        <authorList>
            <person name="Kawai M."/>
            <person name="Futagami T."/>
            <person name="Toyoda A."/>
            <person name="Takaki Y."/>
            <person name="Nishi S."/>
            <person name="Hori S."/>
            <person name="Arai W."/>
            <person name="Tsubouchi T."/>
            <person name="Morono Y."/>
            <person name="Uchiyama I."/>
            <person name="Ito T."/>
            <person name="Fujiyama A."/>
            <person name="Inagaki F."/>
            <person name="Takami H."/>
        </authorList>
    </citation>
    <scope>NUCLEOTIDE SEQUENCE</scope>
    <source>
        <strain evidence="1">Expedition CK06-06</strain>
    </source>
</reference>
<feature type="non-terminal residue" evidence="1">
    <location>
        <position position="1"/>
    </location>
</feature>
<comment type="caution">
    <text evidence="1">The sequence shown here is derived from an EMBL/GenBank/DDBJ whole genome shotgun (WGS) entry which is preliminary data.</text>
</comment>